<proteinExistence type="predicted"/>
<dbReference type="EMBL" id="CAJVQB010158206">
    <property type="protein sequence ID" value="CAG8856280.1"/>
    <property type="molecule type" value="Genomic_DNA"/>
</dbReference>
<evidence type="ECO:0000313" key="2">
    <source>
        <dbReference type="Proteomes" id="UP000789901"/>
    </source>
</evidence>
<protein>
    <submittedName>
        <fullName evidence="1">6554_t:CDS:1</fullName>
    </submittedName>
</protein>
<keyword evidence="2" id="KW-1185">Reference proteome</keyword>
<sequence length="41" mass="4673">VEDRFQEALDTPAKVAELSTQLKENIAEQITDDINEKVEEI</sequence>
<accession>A0ABN7XMK4</accession>
<gene>
    <name evidence="1" type="ORF">GMARGA_LOCUS45101</name>
</gene>
<name>A0ABN7XMK4_GIGMA</name>
<reference evidence="1 2" key="1">
    <citation type="submission" date="2021-06" db="EMBL/GenBank/DDBJ databases">
        <authorList>
            <person name="Kallberg Y."/>
            <person name="Tangrot J."/>
            <person name="Rosling A."/>
        </authorList>
    </citation>
    <scope>NUCLEOTIDE SEQUENCE [LARGE SCALE GENOMIC DNA]</scope>
    <source>
        <strain evidence="1 2">120-4 pot B 10/14</strain>
    </source>
</reference>
<evidence type="ECO:0000313" key="1">
    <source>
        <dbReference type="EMBL" id="CAG8856280.1"/>
    </source>
</evidence>
<dbReference type="Proteomes" id="UP000789901">
    <property type="component" value="Unassembled WGS sequence"/>
</dbReference>
<comment type="caution">
    <text evidence="1">The sequence shown here is derived from an EMBL/GenBank/DDBJ whole genome shotgun (WGS) entry which is preliminary data.</text>
</comment>
<organism evidence="1 2">
    <name type="scientific">Gigaspora margarita</name>
    <dbReference type="NCBI Taxonomy" id="4874"/>
    <lineage>
        <taxon>Eukaryota</taxon>
        <taxon>Fungi</taxon>
        <taxon>Fungi incertae sedis</taxon>
        <taxon>Mucoromycota</taxon>
        <taxon>Glomeromycotina</taxon>
        <taxon>Glomeromycetes</taxon>
        <taxon>Diversisporales</taxon>
        <taxon>Gigasporaceae</taxon>
        <taxon>Gigaspora</taxon>
    </lineage>
</organism>
<feature type="non-terminal residue" evidence="1">
    <location>
        <position position="1"/>
    </location>
</feature>